<dbReference type="InterPro" id="IPR009361">
    <property type="entry name" value="Zw10_N"/>
</dbReference>
<dbReference type="Pfam" id="PF06248">
    <property type="entry name" value="Zw10_N"/>
    <property type="match status" value="1"/>
</dbReference>
<feature type="domain" description="Centromere/kinetochore protein zw10 N-terminal" evidence="11">
    <location>
        <begin position="28"/>
        <end position="117"/>
    </location>
</feature>
<keyword evidence="4" id="KW-0158">Chromosome</keyword>
<dbReference type="Proteomes" id="UP000076502">
    <property type="component" value="Unassembled WGS sequence"/>
</dbReference>
<evidence type="ECO:0000256" key="1">
    <source>
        <dbReference type="ARBA" id="ARBA00004496"/>
    </source>
</evidence>
<keyword evidence="10" id="KW-0137">Centromere</keyword>
<feature type="domain" description="Centromere/kinetochore protein zw10 middle" evidence="12">
    <location>
        <begin position="196"/>
        <end position="385"/>
    </location>
</feature>
<dbReference type="EMBL" id="KQ434875">
    <property type="protein sequence ID" value="KZC09767.1"/>
    <property type="molecule type" value="Genomic_DNA"/>
</dbReference>
<dbReference type="InterPro" id="IPR048343">
    <property type="entry name" value="ZW10_C"/>
</dbReference>
<protein>
    <submittedName>
        <fullName evidence="15">Centromere/kinetochore protein zw10 like protein</fullName>
    </submittedName>
</protein>
<proteinExistence type="inferred from homology"/>
<dbReference type="InterPro" id="IPR055148">
    <property type="entry name" value="ZW10_C_2"/>
</dbReference>
<dbReference type="Pfam" id="PF20665">
    <property type="entry name" value="Zw10_middle"/>
    <property type="match status" value="1"/>
</dbReference>
<dbReference type="PANTHER" id="PTHR12205:SF0">
    <property type="entry name" value="CENTROMERE_KINETOCHORE PROTEIN ZW10 HOMOLOG"/>
    <property type="match status" value="1"/>
</dbReference>
<dbReference type="Gene3D" id="1.10.357.150">
    <property type="match status" value="1"/>
</dbReference>
<dbReference type="PANTHER" id="PTHR12205">
    <property type="entry name" value="CENTROMERE/KINETOCHORE PROTEIN ZW10"/>
    <property type="match status" value="1"/>
</dbReference>
<evidence type="ECO:0000256" key="9">
    <source>
        <dbReference type="ARBA" id="ARBA00023306"/>
    </source>
</evidence>
<evidence type="ECO:0000256" key="4">
    <source>
        <dbReference type="ARBA" id="ARBA00022454"/>
    </source>
</evidence>
<dbReference type="GO" id="GO:0005737">
    <property type="term" value="C:cytoplasm"/>
    <property type="evidence" value="ECO:0007669"/>
    <property type="project" value="UniProtKB-SubCell"/>
</dbReference>
<comment type="similarity">
    <text evidence="3">Belongs to the ZW10 family.</text>
</comment>
<feature type="domain" description="Centromere/kinetochore protein zw10 C-terminal" evidence="13">
    <location>
        <begin position="447"/>
        <end position="575"/>
    </location>
</feature>
<evidence type="ECO:0000256" key="2">
    <source>
        <dbReference type="ARBA" id="ARBA00004629"/>
    </source>
</evidence>
<evidence type="ECO:0000256" key="10">
    <source>
        <dbReference type="ARBA" id="ARBA00023328"/>
    </source>
</evidence>
<evidence type="ECO:0000313" key="16">
    <source>
        <dbReference type="Proteomes" id="UP000076502"/>
    </source>
</evidence>
<dbReference type="Pfam" id="PF22766">
    <property type="entry name" value="ZW10_C2"/>
    <property type="match status" value="1"/>
</dbReference>
<dbReference type="InterPro" id="IPR046362">
    <property type="entry name" value="Zw10/DSL1_C_sf"/>
</dbReference>
<sequence>MTSFLTDVLITASKLEKVNLNEKIGEIQKEITKLKYDVQDFMDDNYVEFTSKLTRDQHLVSKGEKLLEEMNQLQKRIDDQVKLELLGSTKELKTLSQALKESNTMLQLYNQLLTLHECIKSIQSYKDGKRYVDAAKTLCRMQTILYNPKSDLRDLDIYTAIEEGYLNLYTSFLSDVSSSLHDRINWTGVEDKDAKTVTLSVKDEFEDMPELIQGLYHIDNLSNHLHKFGITLMDHVINPIINDDCSVYVVDEKIFTIEILTKKKPPSYKNVLYNLELLFKFLHQHFNLIIHDEETFLKGIQPYLLDRLSASLTTNCISRIVPTSSTDLKNFTPIVQAIYDFQYFLVEIGFITADQLFLTEYTKNIDKLFIERVCQDLLAKARNIMKKDLHDCITYEPQASFFYKKLNYFYYVNNILVLIFQEPLEFSEDAYDYSETKIYMKLSDNTFQLPKCQISKSTKETLDFAKSILDEACSSSDSCAIRLFYTCRNVFEMYSGLVPEHHRKFLETIPQQVAVFHNNCMYLAHHLLTLGHEYRDKLPESLQNYNLTFADQILVLRNVGSTCFLEHMKYQRNIIFDILKESGLSALGQSSELQPTTERALRQCIRQLELLKTVWLDVLPVNIYCRAVGCIMNSMVEDLIIRVVSVEDIPADVATDLVTLFNMIVKRAPVIFPDPQKIHQHVRKWEKFLELIKVLGASLKEIEVRWGGGKGPLAREFTSSQVKQLIRALFQNTERRSNLLASIK</sequence>
<accession>A0A154PD87</accession>
<keyword evidence="9" id="KW-0131">Cell cycle</keyword>
<evidence type="ECO:0000256" key="3">
    <source>
        <dbReference type="ARBA" id="ARBA00006245"/>
    </source>
</evidence>
<comment type="subcellular location">
    <subcellularLocation>
        <location evidence="2">Chromosome</location>
        <location evidence="2">Centromere</location>
        <location evidence="2">Kinetochore</location>
    </subcellularLocation>
    <subcellularLocation>
        <location evidence="1">Cytoplasm</location>
    </subcellularLocation>
</comment>
<keyword evidence="7" id="KW-0498">Mitosis</keyword>
<reference evidence="15 16" key="1">
    <citation type="submission" date="2015-07" db="EMBL/GenBank/DDBJ databases">
        <title>The genome of Dufourea novaeangliae.</title>
        <authorList>
            <person name="Pan H."/>
            <person name="Kapheim K."/>
        </authorList>
    </citation>
    <scope>NUCLEOTIDE SEQUENCE [LARGE SCALE GENOMIC DNA]</scope>
    <source>
        <strain evidence="15">0120121106</strain>
        <tissue evidence="15">Whole body</tissue>
    </source>
</reference>
<evidence type="ECO:0000259" key="13">
    <source>
        <dbReference type="Pfam" id="PF20666"/>
    </source>
</evidence>
<organism evidence="15 16">
    <name type="scientific">Dufourea novaeangliae</name>
    <name type="common">Sweat bee</name>
    <dbReference type="NCBI Taxonomy" id="178035"/>
    <lineage>
        <taxon>Eukaryota</taxon>
        <taxon>Metazoa</taxon>
        <taxon>Ecdysozoa</taxon>
        <taxon>Arthropoda</taxon>
        <taxon>Hexapoda</taxon>
        <taxon>Insecta</taxon>
        <taxon>Pterygota</taxon>
        <taxon>Neoptera</taxon>
        <taxon>Endopterygota</taxon>
        <taxon>Hymenoptera</taxon>
        <taxon>Apocrita</taxon>
        <taxon>Aculeata</taxon>
        <taxon>Apoidea</taxon>
        <taxon>Anthophila</taxon>
        <taxon>Halictidae</taxon>
        <taxon>Rophitinae</taxon>
        <taxon>Dufourea</taxon>
    </lineage>
</organism>
<keyword evidence="16" id="KW-1185">Reference proteome</keyword>
<dbReference type="GO" id="GO:0051301">
    <property type="term" value="P:cell division"/>
    <property type="evidence" value="ECO:0007669"/>
    <property type="project" value="UniProtKB-KW"/>
</dbReference>
<name>A0A154PD87_DUFNO</name>
<evidence type="ECO:0000259" key="12">
    <source>
        <dbReference type="Pfam" id="PF20665"/>
    </source>
</evidence>
<evidence type="ECO:0000259" key="11">
    <source>
        <dbReference type="Pfam" id="PF06248"/>
    </source>
</evidence>
<keyword evidence="8" id="KW-0995">Kinetochore</keyword>
<dbReference type="STRING" id="178035.A0A154PD87"/>
<evidence type="ECO:0000256" key="5">
    <source>
        <dbReference type="ARBA" id="ARBA00022490"/>
    </source>
</evidence>
<dbReference type="OrthoDB" id="534815at2759"/>
<dbReference type="GO" id="GO:0006888">
    <property type="term" value="P:endoplasmic reticulum to Golgi vesicle-mediated transport"/>
    <property type="evidence" value="ECO:0007669"/>
    <property type="project" value="TreeGrafter"/>
</dbReference>
<evidence type="ECO:0000313" key="15">
    <source>
        <dbReference type="EMBL" id="KZC09767.1"/>
    </source>
</evidence>
<evidence type="ECO:0000259" key="14">
    <source>
        <dbReference type="Pfam" id="PF22766"/>
    </source>
</evidence>
<dbReference type="InterPro" id="IPR048344">
    <property type="entry name" value="Zw10_middle"/>
</dbReference>
<dbReference type="GO" id="GO:0005634">
    <property type="term" value="C:nucleus"/>
    <property type="evidence" value="ECO:0007669"/>
    <property type="project" value="InterPro"/>
</dbReference>
<dbReference type="GO" id="GO:0007094">
    <property type="term" value="P:mitotic spindle assembly checkpoint signaling"/>
    <property type="evidence" value="ECO:0007669"/>
    <property type="project" value="TreeGrafter"/>
</dbReference>
<keyword evidence="6" id="KW-0132">Cell division</keyword>
<feature type="domain" description="ZW10 C-terminal helical" evidence="14">
    <location>
        <begin position="599"/>
        <end position="743"/>
    </location>
</feature>
<dbReference type="GO" id="GO:1990423">
    <property type="term" value="C:RZZ complex"/>
    <property type="evidence" value="ECO:0007669"/>
    <property type="project" value="TreeGrafter"/>
</dbReference>
<evidence type="ECO:0000256" key="8">
    <source>
        <dbReference type="ARBA" id="ARBA00022838"/>
    </source>
</evidence>
<gene>
    <name evidence="15" type="ORF">WN55_01298</name>
</gene>
<evidence type="ECO:0000256" key="6">
    <source>
        <dbReference type="ARBA" id="ARBA00022618"/>
    </source>
</evidence>
<keyword evidence="5" id="KW-0963">Cytoplasm</keyword>
<evidence type="ECO:0000256" key="7">
    <source>
        <dbReference type="ARBA" id="ARBA00022776"/>
    </source>
</evidence>
<dbReference type="AlphaFoldDB" id="A0A154PD87"/>
<dbReference type="Pfam" id="PF20666">
    <property type="entry name" value="ZW10_C"/>
    <property type="match status" value="1"/>
</dbReference>